<keyword evidence="1" id="KW-0418">Kinase</keyword>
<dbReference type="Gene3D" id="3.40.50.2300">
    <property type="match status" value="1"/>
</dbReference>
<proteinExistence type="predicted"/>
<accession>A0AAI8K9A3</accession>
<evidence type="ECO:0000313" key="2">
    <source>
        <dbReference type="Proteomes" id="UP000258127"/>
    </source>
</evidence>
<organism evidence="1 2">
    <name type="scientific">Pseudomonas parafulva</name>
    <dbReference type="NCBI Taxonomy" id="157782"/>
    <lineage>
        <taxon>Bacteria</taxon>
        <taxon>Pseudomonadati</taxon>
        <taxon>Pseudomonadota</taxon>
        <taxon>Gammaproteobacteria</taxon>
        <taxon>Pseudomonadales</taxon>
        <taxon>Pseudomonadaceae</taxon>
        <taxon>Pseudomonas</taxon>
    </lineage>
</organism>
<sequence length="144" mass="15517">MQRLDLLVVQSRPSHQITLHQACNALGVFKVRVVNDLHNAKASLAQAPDAVLIDHGMPTLAVQALLKSIVRQGQVRAVLFIGAPPAGAPNLSVEAWRRGLWVVANLSWPLSMPALHAALLRLRPAIGGLQARDIETVTSSLHAR</sequence>
<dbReference type="GO" id="GO:0016301">
    <property type="term" value="F:kinase activity"/>
    <property type="evidence" value="ECO:0007669"/>
    <property type="project" value="UniProtKB-KW"/>
</dbReference>
<reference evidence="1 2" key="1">
    <citation type="submission" date="2018-08" db="EMBL/GenBank/DDBJ databases">
        <authorList>
            <person name="Lee Y."/>
            <person name="Kakembo D."/>
        </authorList>
    </citation>
    <scope>NUCLEOTIDE SEQUENCE [LARGE SCALE GENOMIC DNA]</scope>
    <source>
        <strain evidence="1 2">JBCS1880</strain>
    </source>
</reference>
<keyword evidence="1" id="KW-0808">Transferase</keyword>
<dbReference type="RefSeq" id="WP_116887659.1">
    <property type="nucleotide sequence ID" value="NZ_CP031641.1"/>
</dbReference>
<dbReference type="SUPFAM" id="SSF52172">
    <property type="entry name" value="CheY-like"/>
    <property type="match status" value="1"/>
</dbReference>
<dbReference type="Proteomes" id="UP000258127">
    <property type="component" value="Chromosome"/>
</dbReference>
<dbReference type="EMBL" id="CP031641">
    <property type="protein sequence ID" value="AXO87320.1"/>
    <property type="molecule type" value="Genomic_DNA"/>
</dbReference>
<dbReference type="AlphaFoldDB" id="A0AAI8K9A3"/>
<keyword evidence="2" id="KW-1185">Reference proteome</keyword>
<protein>
    <submittedName>
        <fullName evidence="1">Histidine kinase</fullName>
    </submittedName>
</protein>
<name>A0AAI8K9A3_9PSED</name>
<evidence type="ECO:0000313" key="1">
    <source>
        <dbReference type="EMBL" id="AXO87320.1"/>
    </source>
</evidence>
<dbReference type="InterPro" id="IPR011006">
    <property type="entry name" value="CheY-like_superfamily"/>
</dbReference>
<gene>
    <name evidence="1" type="ORF">DZC75_04565</name>
</gene>